<dbReference type="EMBL" id="JAWQEG010006499">
    <property type="protein sequence ID" value="KAK3854649.1"/>
    <property type="molecule type" value="Genomic_DNA"/>
</dbReference>
<keyword evidence="2" id="KW-1185">Reference proteome</keyword>
<dbReference type="Proteomes" id="UP001286313">
    <property type="component" value="Unassembled WGS sequence"/>
</dbReference>
<evidence type="ECO:0000313" key="1">
    <source>
        <dbReference type="EMBL" id="KAK3854650.1"/>
    </source>
</evidence>
<proteinExistence type="predicted"/>
<organism evidence="1 2">
    <name type="scientific">Petrolisthes cinctipes</name>
    <name type="common">Flat porcelain crab</name>
    <dbReference type="NCBI Taxonomy" id="88211"/>
    <lineage>
        <taxon>Eukaryota</taxon>
        <taxon>Metazoa</taxon>
        <taxon>Ecdysozoa</taxon>
        <taxon>Arthropoda</taxon>
        <taxon>Crustacea</taxon>
        <taxon>Multicrustacea</taxon>
        <taxon>Malacostraca</taxon>
        <taxon>Eumalacostraca</taxon>
        <taxon>Eucarida</taxon>
        <taxon>Decapoda</taxon>
        <taxon>Pleocyemata</taxon>
        <taxon>Anomura</taxon>
        <taxon>Galatheoidea</taxon>
        <taxon>Porcellanidae</taxon>
        <taxon>Petrolisthes</taxon>
    </lineage>
</organism>
<reference evidence="1" key="1">
    <citation type="submission" date="2023-10" db="EMBL/GenBank/DDBJ databases">
        <title>Genome assemblies of two species of porcelain crab, Petrolisthes cinctipes and Petrolisthes manimaculis (Anomura: Porcellanidae).</title>
        <authorList>
            <person name="Angst P."/>
        </authorList>
    </citation>
    <scope>NUCLEOTIDE SEQUENCE</scope>
    <source>
        <strain evidence="1">PB745_01</strain>
        <tissue evidence="1">Gill</tissue>
    </source>
</reference>
<sequence length="77" mass="9146">MWECFWYVGGEMTATFYPAPQDHYPRSPKEVDDHMKATSDWKSIKCFWYVGGEMTATFYPAPQDHYPRSLQRKLMTT</sequence>
<dbReference type="EMBL" id="JAWQEG010006499">
    <property type="protein sequence ID" value="KAK3854650.1"/>
    <property type="molecule type" value="Genomic_DNA"/>
</dbReference>
<name>A0AAE1BTH0_PETCI</name>
<protein>
    <submittedName>
        <fullName evidence="1">Uncharacterized protein</fullName>
    </submittedName>
</protein>
<evidence type="ECO:0000313" key="2">
    <source>
        <dbReference type="Proteomes" id="UP001286313"/>
    </source>
</evidence>
<accession>A0AAE1BTH0</accession>
<dbReference type="AlphaFoldDB" id="A0AAE1BTH0"/>
<gene>
    <name evidence="1" type="ORF">Pcinc_038888</name>
</gene>
<comment type="caution">
    <text evidence="1">The sequence shown here is derived from an EMBL/GenBank/DDBJ whole genome shotgun (WGS) entry which is preliminary data.</text>
</comment>